<dbReference type="InterPro" id="IPR020846">
    <property type="entry name" value="MFS_dom"/>
</dbReference>
<dbReference type="Proteomes" id="UP000279336">
    <property type="component" value="Unassembled WGS sequence"/>
</dbReference>
<dbReference type="PANTHER" id="PTHR23508:SF10">
    <property type="entry name" value="CARBOXYLIC ACID TRANSPORTER PROTEIN HOMOLOG"/>
    <property type="match status" value="1"/>
</dbReference>
<dbReference type="AlphaFoldDB" id="A0A8B3FJK5"/>
<dbReference type="InterPro" id="IPR036259">
    <property type="entry name" value="MFS_trans_sf"/>
</dbReference>
<feature type="domain" description="Major facilitator superfamily (MFS) profile" evidence="7">
    <location>
        <begin position="1"/>
        <end position="339"/>
    </location>
</feature>
<evidence type="ECO:0000256" key="5">
    <source>
        <dbReference type="SAM" id="MobiDB-lite"/>
    </source>
</evidence>
<feature type="transmembrane region" description="Helical" evidence="6">
    <location>
        <begin position="313"/>
        <end position="338"/>
    </location>
</feature>
<feature type="transmembrane region" description="Helical" evidence="6">
    <location>
        <begin position="277"/>
        <end position="301"/>
    </location>
</feature>
<feature type="transmembrane region" description="Helical" evidence="6">
    <location>
        <begin position="66"/>
        <end position="91"/>
    </location>
</feature>
<dbReference type="RefSeq" id="WP_121588378.1">
    <property type="nucleotide sequence ID" value="NZ_RCIW01000038.1"/>
</dbReference>
<dbReference type="Gene3D" id="1.20.1250.20">
    <property type="entry name" value="MFS general substrate transporter like domains"/>
    <property type="match status" value="1"/>
</dbReference>
<evidence type="ECO:0000256" key="1">
    <source>
        <dbReference type="ARBA" id="ARBA00004651"/>
    </source>
</evidence>
<gene>
    <name evidence="8" type="ORF">D7U36_13255</name>
</gene>
<accession>A0A8B3FJK5</accession>
<dbReference type="PANTHER" id="PTHR23508">
    <property type="entry name" value="CARBOXYLIC ACID TRANSPORTER PROTEIN HOMOLOG"/>
    <property type="match status" value="1"/>
</dbReference>
<organism evidence="8 9">
    <name type="scientific">Propionibacterium australiense</name>
    <dbReference type="NCBI Taxonomy" id="119981"/>
    <lineage>
        <taxon>Bacteria</taxon>
        <taxon>Bacillati</taxon>
        <taxon>Actinomycetota</taxon>
        <taxon>Actinomycetes</taxon>
        <taxon>Propionibacteriales</taxon>
        <taxon>Propionibacteriaceae</taxon>
        <taxon>Propionibacterium</taxon>
    </lineage>
</organism>
<dbReference type="EMBL" id="RCIW01000038">
    <property type="protein sequence ID" value="RLP06074.1"/>
    <property type="molecule type" value="Genomic_DNA"/>
</dbReference>
<dbReference type="GO" id="GO:0046943">
    <property type="term" value="F:carboxylic acid transmembrane transporter activity"/>
    <property type="evidence" value="ECO:0007669"/>
    <property type="project" value="TreeGrafter"/>
</dbReference>
<feature type="transmembrane region" description="Helical" evidence="6">
    <location>
        <begin position="33"/>
        <end position="54"/>
    </location>
</feature>
<comment type="caution">
    <text evidence="8">The sequence shown here is derived from an EMBL/GenBank/DDBJ whole genome shotgun (WGS) entry which is preliminary data.</text>
</comment>
<evidence type="ECO:0000256" key="6">
    <source>
        <dbReference type="SAM" id="Phobius"/>
    </source>
</evidence>
<evidence type="ECO:0000256" key="2">
    <source>
        <dbReference type="ARBA" id="ARBA00022692"/>
    </source>
</evidence>
<dbReference type="SUPFAM" id="SSF103473">
    <property type="entry name" value="MFS general substrate transporter"/>
    <property type="match status" value="1"/>
</dbReference>
<reference evidence="8 9" key="1">
    <citation type="submission" date="2018-10" db="EMBL/GenBank/DDBJ databases">
        <title>Propionibacterium australiense Genome Sequencing and Assembly.</title>
        <authorList>
            <person name="Bernier A.-M."/>
            <person name="Bernard K."/>
        </authorList>
    </citation>
    <scope>NUCLEOTIDE SEQUENCE [LARGE SCALE GENOMIC DNA]</scope>
    <source>
        <strain evidence="8 9">NML98A078</strain>
    </source>
</reference>
<keyword evidence="2 6" id="KW-0812">Transmembrane</keyword>
<name>A0A8B3FJK5_9ACTN</name>
<feature type="region of interest" description="Disordered" evidence="5">
    <location>
        <begin position="1"/>
        <end position="21"/>
    </location>
</feature>
<sequence length="348" mass="35565">MNHTNQPRSHQAKHPQTPTNQPKVARVRFVAHAMWLGLFRLVAGAALGLVMPICMSLARAASGMRFGPFCISLVMGGIPAGGIIAACLSYFCASWMGWRPLFIVGALLGPLLLPIVMGMVRSGATGFGVKVSGNAATERSAASGACGALVKPAVAGALATFFFLLSFYGLVTWLTRLMTEIQIPLDGALQLTLMLNIGAVVGSILTGLLAMHYGALALVVASGLTCGTCLVLVPSGLFSGIPLMMLVALLGMSSPSTQNLVNSLVADAVELSSRAAVLGITLGIGRLGAVAAPVIGSFVLLRAGHGQSLASPAGAVFLAFAVSCVAGVAAACWLGVLARRGRALQATR</sequence>
<dbReference type="OrthoDB" id="9787026at2"/>
<keyword evidence="3 6" id="KW-1133">Transmembrane helix</keyword>
<evidence type="ECO:0000313" key="9">
    <source>
        <dbReference type="Proteomes" id="UP000279336"/>
    </source>
</evidence>
<feature type="transmembrane region" description="Helical" evidence="6">
    <location>
        <begin position="97"/>
        <end position="120"/>
    </location>
</feature>
<dbReference type="Pfam" id="PF07690">
    <property type="entry name" value="MFS_1"/>
    <property type="match status" value="1"/>
</dbReference>
<comment type="subcellular location">
    <subcellularLocation>
        <location evidence="1">Cell membrane</location>
        <topology evidence="1">Multi-pass membrane protein</topology>
    </subcellularLocation>
</comment>
<evidence type="ECO:0000256" key="4">
    <source>
        <dbReference type="ARBA" id="ARBA00023136"/>
    </source>
</evidence>
<dbReference type="InterPro" id="IPR011701">
    <property type="entry name" value="MFS"/>
</dbReference>
<keyword evidence="4 6" id="KW-0472">Membrane</keyword>
<evidence type="ECO:0000259" key="7">
    <source>
        <dbReference type="PROSITE" id="PS50850"/>
    </source>
</evidence>
<feature type="transmembrane region" description="Helical" evidence="6">
    <location>
        <begin position="188"/>
        <end position="209"/>
    </location>
</feature>
<evidence type="ECO:0000313" key="8">
    <source>
        <dbReference type="EMBL" id="RLP06074.1"/>
    </source>
</evidence>
<evidence type="ECO:0000256" key="3">
    <source>
        <dbReference type="ARBA" id="ARBA00022989"/>
    </source>
</evidence>
<feature type="transmembrane region" description="Helical" evidence="6">
    <location>
        <begin position="141"/>
        <end position="168"/>
    </location>
</feature>
<proteinExistence type="predicted"/>
<protein>
    <submittedName>
        <fullName evidence="8">MFS transporter</fullName>
    </submittedName>
</protein>
<dbReference type="GO" id="GO:0005886">
    <property type="term" value="C:plasma membrane"/>
    <property type="evidence" value="ECO:0007669"/>
    <property type="project" value="UniProtKB-SubCell"/>
</dbReference>
<dbReference type="PROSITE" id="PS50850">
    <property type="entry name" value="MFS"/>
    <property type="match status" value="1"/>
</dbReference>